<evidence type="ECO:0000313" key="3">
    <source>
        <dbReference type="Proteomes" id="UP000785679"/>
    </source>
</evidence>
<keyword evidence="3" id="KW-1185">Reference proteome</keyword>
<feature type="transmembrane region" description="Helical" evidence="1">
    <location>
        <begin position="281"/>
        <end position="306"/>
    </location>
</feature>
<dbReference type="Proteomes" id="UP000785679">
    <property type="component" value="Unassembled WGS sequence"/>
</dbReference>
<protein>
    <submittedName>
        <fullName evidence="2">Uncharacterized protein</fullName>
    </submittedName>
</protein>
<feature type="transmembrane region" description="Helical" evidence="1">
    <location>
        <begin position="184"/>
        <end position="204"/>
    </location>
</feature>
<keyword evidence="1" id="KW-0472">Membrane</keyword>
<keyword evidence="1" id="KW-1133">Transmembrane helix</keyword>
<organism evidence="2 3">
    <name type="scientific">Halteria grandinella</name>
    <dbReference type="NCBI Taxonomy" id="5974"/>
    <lineage>
        <taxon>Eukaryota</taxon>
        <taxon>Sar</taxon>
        <taxon>Alveolata</taxon>
        <taxon>Ciliophora</taxon>
        <taxon>Intramacronucleata</taxon>
        <taxon>Spirotrichea</taxon>
        <taxon>Stichotrichia</taxon>
        <taxon>Sporadotrichida</taxon>
        <taxon>Halteriidae</taxon>
        <taxon>Halteria</taxon>
    </lineage>
</organism>
<gene>
    <name evidence="2" type="ORF">FGO68_gene3142</name>
</gene>
<keyword evidence="1" id="KW-0812">Transmembrane</keyword>
<comment type="caution">
    <text evidence="2">The sequence shown here is derived from an EMBL/GenBank/DDBJ whole genome shotgun (WGS) entry which is preliminary data.</text>
</comment>
<reference evidence="2" key="1">
    <citation type="submission" date="2019-06" db="EMBL/GenBank/DDBJ databases">
        <authorList>
            <person name="Zheng W."/>
        </authorList>
    </citation>
    <scope>NUCLEOTIDE SEQUENCE</scope>
    <source>
        <strain evidence="2">QDHG01</strain>
    </source>
</reference>
<evidence type="ECO:0000256" key="1">
    <source>
        <dbReference type="SAM" id="Phobius"/>
    </source>
</evidence>
<name>A0A8J8NP06_HALGN</name>
<accession>A0A8J8NP06</accession>
<sequence length="380" mass="43841">MGCLLRKFIINKMDSPLISPEQCHFLIKLDDRSLLDLLEPHALTIGGTSFTDENGYKCIFYPLQRSKSTGTEIAAIEESDFKGRKAWLYNVYNKRGAIQWIFANDKYSASLLKPNENFKFLLITEKNLTTLSKEDKQILQQVQKTLKADIYQVNLAHIQDFDKTLALMCQTLSDNKESENSDKLGLTLFEFFIGTLGVLSNAFLYFQLIMNTNGWNFSFIQQIPLYLAMVLGVMAFDYGIIWLIYYKSYLKLQLADRSSCLKTVYEYVDYIFYTIDYLDPVIQAMVLILAMPPSLAAIVMLISCLVSQVTDLRTKITFSCHMGAYIVISIAVVVYLRYVILKDQVETIKNSKEQEILSHYRQYKLKNQKLNKRSTQVQIE</sequence>
<feature type="transmembrane region" description="Helical" evidence="1">
    <location>
        <begin position="318"/>
        <end position="340"/>
    </location>
</feature>
<dbReference type="AlphaFoldDB" id="A0A8J8NP06"/>
<proteinExistence type="predicted"/>
<dbReference type="EMBL" id="RRYP01011606">
    <property type="protein sequence ID" value="TNV77621.1"/>
    <property type="molecule type" value="Genomic_DNA"/>
</dbReference>
<feature type="transmembrane region" description="Helical" evidence="1">
    <location>
        <begin position="225"/>
        <end position="245"/>
    </location>
</feature>
<evidence type="ECO:0000313" key="2">
    <source>
        <dbReference type="EMBL" id="TNV77621.1"/>
    </source>
</evidence>